<organism evidence="2 3">
    <name type="scientific">Thalassiosira oceanica</name>
    <name type="common">Marine diatom</name>
    <dbReference type="NCBI Taxonomy" id="159749"/>
    <lineage>
        <taxon>Eukaryota</taxon>
        <taxon>Sar</taxon>
        <taxon>Stramenopiles</taxon>
        <taxon>Ochrophyta</taxon>
        <taxon>Bacillariophyta</taxon>
        <taxon>Coscinodiscophyceae</taxon>
        <taxon>Thalassiosirophycidae</taxon>
        <taxon>Thalassiosirales</taxon>
        <taxon>Thalassiosiraceae</taxon>
        <taxon>Thalassiosira</taxon>
    </lineage>
</organism>
<evidence type="ECO:0000313" key="2">
    <source>
        <dbReference type="EMBL" id="EJK72734.1"/>
    </source>
</evidence>
<gene>
    <name evidence="2" type="ORF">THAOC_05700</name>
</gene>
<evidence type="ECO:0000313" key="3">
    <source>
        <dbReference type="Proteomes" id="UP000266841"/>
    </source>
</evidence>
<keyword evidence="3" id="KW-1185">Reference proteome</keyword>
<accession>K0T6S3</accession>
<feature type="compositionally biased region" description="Polar residues" evidence="1">
    <location>
        <begin position="222"/>
        <end position="231"/>
    </location>
</feature>
<dbReference type="EMBL" id="AGNL01005390">
    <property type="protein sequence ID" value="EJK72734.1"/>
    <property type="molecule type" value="Genomic_DNA"/>
</dbReference>
<dbReference type="AlphaFoldDB" id="K0T6S3"/>
<dbReference type="Proteomes" id="UP000266841">
    <property type="component" value="Unassembled WGS sequence"/>
</dbReference>
<evidence type="ECO:0000256" key="1">
    <source>
        <dbReference type="SAM" id="MobiDB-lite"/>
    </source>
</evidence>
<feature type="region of interest" description="Disordered" evidence="1">
    <location>
        <begin position="208"/>
        <end position="231"/>
    </location>
</feature>
<reference evidence="2 3" key="1">
    <citation type="journal article" date="2012" name="Genome Biol.">
        <title>Genome and low-iron response of an oceanic diatom adapted to chronic iron limitation.</title>
        <authorList>
            <person name="Lommer M."/>
            <person name="Specht M."/>
            <person name="Roy A.S."/>
            <person name="Kraemer L."/>
            <person name="Andreson R."/>
            <person name="Gutowska M.A."/>
            <person name="Wolf J."/>
            <person name="Bergner S.V."/>
            <person name="Schilhabel M.B."/>
            <person name="Klostermeier U.C."/>
            <person name="Beiko R.G."/>
            <person name="Rosenstiel P."/>
            <person name="Hippler M."/>
            <person name="Laroche J."/>
        </authorList>
    </citation>
    <scope>NUCLEOTIDE SEQUENCE [LARGE SCALE GENOMIC DNA]</scope>
    <source>
        <strain evidence="2 3">CCMP1005</strain>
    </source>
</reference>
<name>K0T6S3_THAOC</name>
<comment type="caution">
    <text evidence="2">The sequence shown here is derived from an EMBL/GenBank/DDBJ whole genome shotgun (WGS) entry which is preliminary data.</text>
</comment>
<proteinExistence type="predicted"/>
<protein>
    <submittedName>
        <fullName evidence="2">Uncharacterized protein</fullName>
    </submittedName>
</protein>
<feature type="region of interest" description="Disordered" evidence="1">
    <location>
        <begin position="24"/>
        <end position="45"/>
    </location>
</feature>
<sequence>MPAHFLALNCMSCDSKCKKCKKLGEPHGKRLSKPPGRGGPKKAKDAIVPTSSLATTLQAELWATTAAQDLLDSCFGICFLSSRLRPAKRTPRTIVDAENQADRRGARVRSQYKSKFERLDKTFARDAPGFGQPGFLGPFSQAQKRFLAARGYPLVVGAFGESNTGLMKLLKTWARHAASGDLPRGNHLPTRQHGLGAGRIPHHAQTILAGGRGDGRRDRQCGPQTEQDTLPSLNETRILPQQISILYNSHQRGAG</sequence>